<protein>
    <recommendedName>
        <fullName evidence="2">Ubiquitin-like domain-containing protein</fullName>
    </recommendedName>
</protein>
<feature type="region of interest" description="Disordered" evidence="1">
    <location>
        <begin position="554"/>
        <end position="689"/>
    </location>
</feature>
<dbReference type="InterPro" id="IPR029071">
    <property type="entry name" value="Ubiquitin-like_domsf"/>
</dbReference>
<dbReference type="Pfam" id="PF00240">
    <property type="entry name" value="ubiquitin"/>
    <property type="match status" value="1"/>
</dbReference>
<reference evidence="3 4" key="1">
    <citation type="submission" date="2024-04" db="EMBL/GenBank/DDBJ databases">
        <title>Tritrichomonas musculus Genome.</title>
        <authorList>
            <person name="Alves-Ferreira E."/>
            <person name="Grigg M."/>
            <person name="Lorenzi H."/>
            <person name="Galac M."/>
        </authorList>
    </citation>
    <scope>NUCLEOTIDE SEQUENCE [LARGE SCALE GENOMIC DNA]</scope>
    <source>
        <strain evidence="3 4">EAF2021</strain>
    </source>
</reference>
<feature type="compositionally biased region" description="Basic and acidic residues" evidence="1">
    <location>
        <begin position="378"/>
        <end position="409"/>
    </location>
</feature>
<accession>A0ABR2K0M9</accession>
<gene>
    <name evidence="3" type="ORF">M9Y10_043766</name>
</gene>
<dbReference type="PROSITE" id="PS50053">
    <property type="entry name" value="UBIQUITIN_2"/>
    <property type="match status" value="1"/>
</dbReference>
<dbReference type="SUPFAM" id="SSF54236">
    <property type="entry name" value="Ubiquitin-like"/>
    <property type="match status" value="1"/>
</dbReference>
<evidence type="ECO:0000259" key="2">
    <source>
        <dbReference type="PROSITE" id="PS50053"/>
    </source>
</evidence>
<evidence type="ECO:0000313" key="4">
    <source>
        <dbReference type="Proteomes" id="UP001470230"/>
    </source>
</evidence>
<organism evidence="3 4">
    <name type="scientific">Tritrichomonas musculus</name>
    <dbReference type="NCBI Taxonomy" id="1915356"/>
    <lineage>
        <taxon>Eukaryota</taxon>
        <taxon>Metamonada</taxon>
        <taxon>Parabasalia</taxon>
        <taxon>Tritrichomonadida</taxon>
        <taxon>Tritrichomonadidae</taxon>
        <taxon>Tritrichomonas</taxon>
    </lineage>
</organism>
<name>A0ABR2K0M9_9EUKA</name>
<proteinExistence type="predicted"/>
<dbReference type="InterPro" id="IPR000626">
    <property type="entry name" value="Ubiquitin-like_dom"/>
</dbReference>
<feature type="domain" description="Ubiquitin-like" evidence="2">
    <location>
        <begin position="817"/>
        <end position="866"/>
    </location>
</feature>
<dbReference type="Proteomes" id="UP001470230">
    <property type="component" value="Unassembled WGS sequence"/>
</dbReference>
<feature type="compositionally biased region" description="Basic and acidic residues" evidence="1">
    <location>
        <begin position="653"/>
        <end position="673"/>
    </location>
</feature>
<feature type="compositionally biased region" description="Basic and acidic residues" evidence="1">
    <location>
        <begin position="339"/>
        <end position="371"/>
    </location>
</feature>
<keyword evidence="4" id="KW-1185">Reference proteome</keyword>
<sequence length="903" mass="105872">MSKNVVCTINDPSFTKEIDVNFDKCKNLGDLKKIISSKLHIKEIQFEIDKSDDFNHIKYTSKVHITITKRYKNIKFHFLFGKIISINNCYQMTFSQIIDTFRKEGLYYSRSCLRNNFHIKVSSEEIQRIKYPLFASLSSDAIIEMTGGFINLNYANKKFAFTENEHYHTACNIIKEAFPGCSWVTIKNKRKEKVDNNHLKKFESYEINVEFNISLYFKKKYDSAFSMPVSCLATVNDLQKSLATLHEKTFNRNFRPGDFTIFDMNEREIADTNKQLSKVQDLNKKFYVDVDFERLLSQKKFHHRHSKIESPEFNKIHEKVPFKTKITVVNEEDSPFNSKYERQNKEHSKKYYNEDKSPFHSKKYYNEDKSPFHTRKYHGGEKETSEDKSPFHSKKYYGDEKETSEDKSPFHTRKYHGGEKETVEDEKRRVEDKSPFHSSPKDKIKEKVDEKSDELGKSVLSALFVFEKTNEKKFYPVRKVVPLDSTFGELMKMIAFERRIEGQIRIRYRNKKQEKVPVHPDCNLRQVVDEISDDDREQKYTYFYVEVLPSVQKSPSDDLLRKPKSKSKAPSDEDSSDASPSLTLKHPKDENQDKRKIHPSKLLKTKKVCDDDEKHPSKYVKDKKSYKDDDDEKHPSKYVKGKKTCNDDDDDEVRSRAKFVKEKQVYKDTDDHRSKHAKRPAVTNEKPKEQNWGRISYVRQYSPGASSKDVDESSSDDFQFAFVHGKSKKSLKLRINSFLKDNEGQIKEAFHIDPGEPIEFVILREDGEDEVIEDGNEKMVALKNETIKICQKEENKIGGNKNRYYFQTNLDSRPCKIELDSDATVKTLKKAIADRNHVENLSNIKILFAGKELLNDIILEKLDVGDSKLFVYIRSDEDILLLTAKALLVDMPSSEYYYEYYDE</sequence>
<feature type="compositionally biased region" description="Basic and acidic residues" evidence="1">
    <location>
        <begin position="416"/>
        <end position="448"/>
    </location>
</feature>
<feature type="compositionally biased region" description="Basic and acidic residues" evidence="1">
    <location>
        <begin position="607"/>
        <end position="635"/>
    </location>
</feature>
<evidence type="ECO:0000313" key="3">
    <source>
        <dbReference type="EMBL" id="KAK8884648.1"/>
    </source>
</evidence>
<dbReference type="EMBL" id="JAPFFF010000008">
    <property type="protein sequence ID" value="KAK8884648.1"/>
    <property type="molecule type" value="Genomic_DNA"/>
</dbReference>
<evidence type="ECO:0000256" key="1">
    <source>
        <dbReference type="SAM" id="MobiDB-lite"/>
    </source>
</evidence>
<feature type="compositionally biased region" description="Basic residues" evidence="1">
    <location>
        <begin position="595"/>
        <end position="606"/>
    </location>
</feature>
<comment type="caution">
    <text evidence="3">The sequence shown here is derived from an EMBL/GenBank/DDBJ whole genome shotgun (WGS) entry which is preliminary data.</text>
</comment>
<dbReference type="Gene3D" id="3.10.20.90">
    <property type="entry name" value="Phosphatidylinositol 3-kinase Catalytic Subunit, Chain A, domain 1"/>
    <property type="match status" value="1"/>
</dbReference>
<feature type="region of interest" description="Disordered" evidence="1">
    <location>
        <begin position="334"/>
        <end position="448"/>
    </location>
</feature>